<dbReference type="SUPFAM" id="SSF52047">
    <property type="entry name" value="RNI-like"/>
    <property type="match status" value="1"/>
</dbReference>
<organism evidence="1 2">
    <name type="scientific">Schizopora paradoxa</name>
    <dbReference type="NCBI Taxonomy" id="27342"/>
    <lineage>
        <taxon>Eukaryota</taxon>
        <taxon>Fungi</taxon>
        <taxon>Dikarya</taxon>
        <taxon>Basidiomycota</taxon>
        <taxon>Agaricomycotina</taxon>
        <taxon>Agaricomycetes</taxon>
        <taxon>Hymenochaetales</taxon>
        <taxon>Schizoporaceae</taxon>
        <taxon>Schizopora</taxon>
    </lineage>
</organism>
<proteinExistence type="predicted"/>
<protein>
    <recommendedName>
        <fullName evidence="3">F-box domain-containing protein</fullName>
    </recommendedName>
</protein>
<evidence type="ECO:0008006" key="3">
    <source>
        <dbReference type="Google" id="ProtNLM"/>
    </source>
</evidence>
<dbReference type="Proteomes" id="UP000053477">
    <property type="component" value="Unassembled WGS sequence"/>
</dbReference>
<sequence>MITFAKDTHRPNWPVDFHKTFRPSESNKTTLPAKRQRLLVEDSPSSQSSSATHTLAQTLAADALHVVFELLFESPSPLLCAGRRDMESLALLLKATFPFNVLSVCRAWRRAALMDSKWWARLSLSLENIGMMDRAEESTRAYDMVGGWLEVCLSKMDRTPSMINGFMRFTLWLDPKYMKFALVPLLNRSEKWQDLEIIFGKNQLEMSSFEIYHAIGRPMPMDGRARALTMNIDLTQLKNLRKLRLNGKVWSCVVGSERVGRICATEFALGSDLPSLTSLTSLHLENMNPLTCVSLIQCAPHLEELYLCIDQHTIEWTPSAPISALRLRKFTLVMVGEMPRVGADLDQPPHPLLDNLRCDALEDLVVKFANESRPPVSFISDFVKANAFSLRALTLDFRAATDEDSNIYNYWRVVFILVHSPKLRVLNLLCSPPSNLLSSLYSDTSEAFETVHPLEENYDGNLTPALEELHVRGSWASLERFATLVTYRQKVKGITEVRKVTFEDCFAIDEEDPRRVEMLTSVALRAGPKGLQFLVDTGLQLIVSSSL</sequence>
<dbReference type="InParanoid" id="A0A0H2R8R0"/>
<accession>A0A0H2R8R0</accession>
<evidence type="ECO:0000313" key="1">
    <source>
        <dbReference type="EMBL" id="KLO08235.1"/>
    </source>
</evidence>
<name>A0A0H2R8R0_9AGAM</name>
<evidence type="ECO:0000313" key="2">
    <source>
        <dbReference type="Proteomes" id="UP000053477"/>
    </source>
</evidence>
<reference evidence="1 2" key="1">
    <citation type="submission" date="2015-04" db="EMBL/GenBank/DDBJ databases">
        <title>Complete genome sequence of Schizopora paradoxa KUC8140, a cosmopolitan wood degrader in East Asia.</title>
        <authorList>
            <consortium name="DOE Joint Genome Institute"/>
            <person name="Min B."/>
            <person name="Park H."/>
            <person name="Jang Y."/>
            <person name="Kim J.-J."/>
            <person name="Kim K.H."/>
            <person name="Pangilinan J."/>
            <person name="Lipzen A."/>
            <person name="Riley R."/>
            <person name="Grigoriev I.V."/>
            <person name="Spatafora J.W."/>
            <person name="Choi I.-G."/>
        </authorList>
    </citation>
    <scope>NUCLEOTIDE SEQUENCE [LARGE SCALE GENOMIC DNA]</scope>
    <source>
        <strain evidence="1 2">KUC8140</strain>
    </source>
</reference>
<dbReference type="AlphaFoldDB" id="A0A0H2R8R0"/>
<dbReference type="EMBL" id="KQ086100">
    <property type="protein sequence ID" value="KLO08235.1"/>
    <property type="molecule type" value="Genomic_DNA"/>
</dbReference>
<gene>
    <name evidence="1" type="ORF">SCHPADRAFT_616261</name>
</gene>
<keyword evidence="2" id="KW-1185">Reference proteome</keyword>